<dbReference type="Pfam" id="PF00059">
    <property type="entry name" value="Lectin_C"/>
    <property type="match status" value="1"/>
</dbReference>
<organism evidence="3 4">
    <name type="scientific">Tegillarca granosa</name>
    <name type="common">Malaysian cockle</name>
    <name type="synonym">Anadara granosa</name>
    <dbReference type="NCBI Taxonomy" id="220873"/>
    <lineage>
        <taxon>Eukaryota</taxon>
        <taxon>Metazoa</taxon>
        <taxon>Spiralia</taxon>
        <taxon>Lophotrochozoa</taxon>
        <taxon>Mollusca</taxon>
        <taxon>Bivalvia</taxon>
        <taxon>Autobranchia</taxon>
        <taxon>Pteriomorphia</taxon>
        <taxon>Arcoida</taxon>
        <taxon>Arcoidea</taxon>
        <taxon>Arcidae</taxon>
        <taxon>Tegillarca</taxon>
    </lineage>
</organism>
<dbReference type="InterPro" id="IPR016187">
    <property type="entry name" value="CTDL_fold"/>
</dbReference>
<dbReference type="InterPro" id="IPR001304">
    <property type="entry name" value="C-type_lectin-like"/>
</dbReference>
<dbReference type="PROSITE" id="PS00615">
    <property type="entry name" value="C_TYPE_LECTIN_1"/>
    <property type="match status" value="1"/>
</dbReference>
<dbReference type="InterPro" id="IPR018378">
    <property type="entry name" value="C-type_lectin_CS"/>
</dbReference>
<dbReference type="SUPFAM" id="SSF56436">
    <property type="entry name" value="C-type lectin-like"/>
    <property type="match status" value="1"/>
</dbReference>
<accession>A0ABQ9F7I1</accession>
<dbReference type="PROSITE" id="PS50041">
    <property type="entry name" value="C_TYPE_LECTIN_2"/>
    <property type="match status" value="1"/>
</dbReference>
<dbReference type="InterPro" id="IPR050111">
    <property type="entry name" value="C-type_lectin/snaclec_domain"/>
</dbReference>
<dbReference type="Gene3D" id="3.10.100.10">
    <property type="entry name" value="Mannose-Binding Protein A, subunit A"/>
    <property type="match status" value="1"/>
</dbReference>
<evidence type="ECO:0000259" key="2">
    <source>
        <dbReference type="PROSITE" id="PS50041"/>
    </source>
</evidence>
<evidence type="ECO:0000256" key="1">
    <source>
        <dbReference type="ARBA" id="ARBA00023157"/>
    </source>
</evidence>
<protein>
    <recommendedName>
        <fullName evidence="2">C-type lectin domain-containing protein</fullName>
    </recommendedName>
</protein>
<dbReference type="PANTHER" id="PTHR22803">
    <property type="entry name" value="MANNOSE, PHOSPHOLIPASE, LECTIN RECEPTOR RELATED"/>
    <property type="match status" value="1"/>
</dbReference>
<evidence type="ECO:0000313" key="4">
    <source>
        <dbReference type="Proteomes" id="UP001217089"/>
    </source>
</evidence>
<keyword evidence="1" id="KW-1015">Disulfide bond</keyword>
<proteinExistence type="predicted"/>
<dbReference type="InterPro" id="IPR016186">
    <property type="entry name" value="C-type_lectin-like/link_sf"/>
</dbReference>
<dbReference type="SMART" id="SM00034">
    <property type="entry name" value="CLECT"/>
    <property type="match status" value="1"/>
</dbReference>
<evidence type="ECO:0000313" key="3">
    <source>
        <dbReference type="EMBL" id="KAJ8313325.1"/>
    </source>
</evidence>
<feature type="domain" description="C-type lectin" evidence="2">
    <location>
        <begin position="21"/>
        <end position="139"/>
    </location>
</feature>
<name>A0ABQ9F7I1_TEGGR</name>
<sequence length="141" mass="16069">MGSIVGIAVVNSVCPEDWVEYQDTCLLFSKDAQSWDAAEGHCRLFGKAYLAAVETAEKMKFIENILRVLHLHWLGARDFIIEGSWRWLKTGFGLTYFNWGPNEPDDINGSQNCLKVLAFNETIAWGDASCRDRHYYICEQA</sequence>
<reference evidence="3 4" key="1">
    <citation type="submission" date="2022-12" db="EMBL/GenBank/DDBJ databases">
        <title>Chromosome-level genome of Tegillarca granosa.</title>
        <authorList>
            <person name="Kim J."/>
        </authorList>
    </citation>
    <scope>NUCLEOTIDE SEQUENCE [LARGE SCALE GENOMIC DNA]</scope>
    <source>
        <strain evidence="3">Teg-2019</strain>
        <tissue evidence="3">Adductor muscle</tissue>
    </source>
</reference>
<dbReference type="Proteomes" id="UP001217089">
    <property type="component" value="Unassembled WGS sequence"/>
</dbReference>
<dbReference type="CDD" id="cd00037">
    <property type="entry name" value="CLECT"/>
    <property type="match status" value="1"/>
</dbReference>
<gene>
    <name evidence="3" type="ORF">KUTeg_009111</name>
</gene>
<comment type="caution">
    <text evidence="3">The sequence shown here is derived from an EMBL/GenBank/DDBJ whole genome shotgun (WGS) entry which is preliminary data.</text>
</comment>
<dbReference type="EMBL" id="JARBDR010000376">
    <property type="protein sequence ID" value="KAJ8313325.1"/>
    <property type="molecule type" value="Genomic_DNA"/>
</dbReference>
<keyword evidence="4" id="KW-1185">Reference proteome</keyword>